<evidence type="ECO:0000256" key="3">
    <source>
        <dbReference type="ARBA" id="ARBA00022723"/>
    </source>
</evidence>
<dbReference type="InterPro" id="IPR012218">
    <property type="entry name" value="Cyt_c_BACSU-c550-type"/>
</dbReference>
<dbReference type="SUPFAM" id="SSF46626">
    <property type="entry name" value="Cytochrome c"/>
    <property type="match status" value="1"/>
</dbReference>
<dbReference type="Gene3D" id="1.10.760.10">
    <property type="entry name" value="Cytochrome c-like domain"/>
    <property type="match status" value="1"/>
</dbReference>
<evidence type="ECO:0000256" key="4">
    <source>
        <dbReference type="ARBA" id="ARBA00022982"/>
    </source>
</evidence>
<dbReference type="PANTHER" id="PTHR37823">
    <property type="entry name" value="CYTOCHROME C-553-LIKE"/>
    <property type="match status" value="1"/>
</dbReference>
<evidence type="ECO:0000313" key="8">
    <source>
        <dbReference type="EMBL" id="NOU66144.1"/>
    </source>
</evidence>
<dbReference type="PROSITE" id="PS51257">
    <property type="entry name" value="PROKAR_LIPOPROTEIN"/>
    <property type="match status" value="1"/>
</dbReference>
<reference evidence="8 9" key="1">
    <citation type="submission" date="2019-10" db="EMBL/GenBank/DDBJ databases">
        <title>Description of Paenibacillus humi sp. nov.</title>
        <authorList>
            <person name="Carlier A."/>
            <person name="Qi S."/>
        </authorList>
    </citation>
    <scope>NUCLEOTIDE SEQUENCE [LARGE SCALE GENOMIC DNA]</scope>
    <source>
        <strain evidence="8 9">LMG 31461</strain>
    </source>
</reference>
<evidence type="ECO:0000313" key="9">
    <source>
        <dbReference type="Proteomes" id="UP000653578"/>
    </source>
</evidence>
<dbReference type="PROSITE" id="PS51007">
    <property type="entry name" value="CYTC"/>
    <property type="match status" value="1"/>
</dbReference>
<dbReference type="EMBL" id="WHNY01000060">
    <property type="protein sequence ID" value="NOU66144.1"/>
    <property type="molecule type" value="Genomic_DNA"/>
</dbReference>
<evidence type="ECO:0000256" key="2">
    <source>
        <dbReference type="ARBA" id="ARBA00022617"/>
    </source>
</evidence>
<dbReference type="Proteomes" id="UP000653578">
    <property type="component" value="Unassembled WGS sequence"/>
</dbReference>
<name>A0ABX1XCT0_9BACL</name>
<accession>A0ABX1XCT0</accession>
<evidence type="ECO:0000259" key="7">
    <source>
        <dbReference type="PROSITE" id="PS51007"/>
    </source>
</evidence>
<comment type="caution">
    <text evidence="8">The sequence shown here is derived from an EMBL/GenBank/DDBJ whole genome shotgun (WGS) entry which is preliminary data.</text>
</comment>
<keyword evidence="9" id="KW-1185">Reference proteome</keyword>
<gene>
    <name evidence="8" type="ORF">GC096_19075</name>
</gene>
<protein>
    <submittedName>
        <fullName evidence="8">C-type cytochrome</fullName>
    </submittedName>
</protein>
<evidence type="ECO:0000256" key="5">
    <source>
        <dbReference type="ARBA" id="ARBA00023004"/>
    </source>
</evidence>
<dbReference type="InterPro" id="IPR051811">
    <property type="entry name" value="Cytochrome_c550/c551-like"/>
</dbReference>
<dbReference type="PANTHER" id="PTHR37823:SF4">
    <property type="entry name" value="MENAQUINOL-CYTOCHROME C REDUCTASE CYTOCHROME B_C SUBUNIT"/>
    <property type="match status" value="1"/>
</dbReference>
<dbReference type="InterPro" id="IPR009056">
    <property type="entry name" value="Cyt_c-like_dom"/>
</dbReference>
<dbReference type="PIRSF" id="PIRSF000025">
    <property type="entry name" value="Cytc_Bsub_c550"/>
    <property type="match status" value="1"/>
</dbReference>
<dbReference type="Pfam" id="PF13442">
    <property type="entry name" value="Cytochrome_CBB3"/>
    <property type="match status" value="1"/>
</dbReference>
<proteinExistence type="predicted"/>
<evidence type="ECO:0000256" key="1">
    <source>
        <dbReference type="ARBA" id="ARBA00022448"/>
    </source>
</evidence>
<sequence length="122" mass="13193">MMREMRLKEFAHMKMRIGLVGGFLLVAAFSLTACGDKPSATPSASVSAKVDVPKLYQNYCISCHGNQLQGGQGPNIQKVGERLTEAEIVKRIQKGGGGMPPFQVTMKEEELKALAAWLAGLK</sequence>
<dbReference type="InterPro" id="IPR036909">
    <property type="entry name" value="Cyt_c-like_dom_sf"/>
</dbReference>
<evidence type="ECO:0000256" key="6">
    <source>
        <dbReference type="PROSITE-ProRule" id="PRU00433"/>
    </source>
</evidence>
<organism evidence="8 9">
    <name type="scientific">Paenibacillus plantarum</name>
    <dbReference type="NCBI Taxonomy" id="2654975"/>
    <lineage>
        <taxon>Bacteria</taxon>
        <taxon>Bacillati</taxon>
        <taxon>Bacillota</taxon>
        <taxon>Bacilli</taxon>
        <taxon>Bacillales</taxon>
        <taxon>Paenibacillaceae</taxon>
        <taxon>Paenibacillus</taxon>
    </lineage>
</organism>
<keyword evidence="3 6" id="KW-0479">Metal-binding</keyword>
<keyword evidence="5 6" id="KW-0408">Iron</keyword>
<keyword evidence="1" id="KW-0813">Transport</keyword>
<feature type="domain" description="Cytochrome c" evidence="7">
    <location>
        <begin position="47"/>
        <end position="122"/>
    </location>
</feature>
<keyword evidence="2 6" id="KW-0349">Heme</keyword>
<keyword evidence="4" id="KW-0249">Electron transport</keyword>